<comment type="caution">
    <text evidence="1">The sequence shown here is derived from an EMBL/GenBank/DDBJ whole genome shotgun (WGS) entry which is preliminary data.</text>
</comment>
<gene>
    <name evidence="1" type="ORF">RDB_LOCUS20347</name>
</gene>
<sequence>MDIAFSITTGLPTNIKYDTSGCPEIANSMPMLDDKSHLGMSWLNGLPDELFVILAHINALSENYGPRVDIETIRSIEGKLQELNRNLQEPSVSLVARSKLDVQRSWCQVAYIYLYLSVCGADALDARIMRAQQEIMKIVNTSNPSLILDTHLGTCILFAGIVTSKHNERLTILTRLINLPESAFPGSYFHTAIRSLQDVWVRADTENRPAEWNDYRLAVIRIVNVG</sequence>
<dbReference type="InterPro" id="IPR021858">
    <property type="entry name" value="Fun_TF"/>
</dbReference>
<evidence type="ECO:0000313" key="1">
    <source>
        <dbReference type="EMBL" id="CAE6432024.1"/>
    </source>
</evidence>
<accession>A0A8H3AIT3</accession>
<proteinExistence type="predicted"/>
<dbReference type="Pfam" id="PF11951">
    <property type="entry name" value="Fungal_trans_2"/>
    <property type="match status" value="1"/>
</dbReference>
<organism evidence="1 2">
    <name type="scientific">Rhizoctonia solani</name>
    <dbReference type="NCBI Taxonomy" id="456999"/>
    <lineage>
        <taxon>Eukaryota</taxon>
        <taxon>Fungi</taxon>
        <taxon>Dikarya</taxon>
        <taxon>Basidiomycota</taxon>
        <taxon>Agaricomycotina</taxon>
        <taxon>Agaricomycetes</taxon>
        <taxon>Cantharellales</taxon>
        <taxon>Ceratobasidiaceae</taxon>
        <taxon>Rhizoctonia</taxon>
    </lineage>
</organism>
<name>A0A8H3AIT3_9AGAM</name>
<protein>
    <submittedName>
        <fullName evidence="1">Uncharacterized protein</fullName>
    </submittedName>
</protein>
<dbReference type="Proteomes" id="UP000663850">
    <property type="component" value="Unassembled WGS sequence"/>
</dbReference>
<evidence type="ECO:0000313" key="2">
    <source>
        <dbReference type="Proteomes" id="UP000663850"/>
    </source>
</evidence>
<dbReference type="AlphaFoldDB" id="A0A8H3AIT3"/>
<reference evidence="1" key="1">
    <citation type="submission" date="2021-01" db="EMBL/GenBank/DDBJ databases">
        <authorList>
            <person name="Kaushik A."/>
        </authorList>
    </citation>
    <scope>NUCLEOTIDE SEQUENCE</scope>
    <source>
        <strain evidence="1">Type strain: AG8-Rh-89/</strain>
    </source>
</reference>
<dbReference type="EMBL" id="CAJMWZ010001119">
    <property type="protein sequence ID" value="CAE6432024.1"/>
    <property type="molecule type" value="Genomic_DNA"/>
</dbReference>